<sequence>MSFENSNSYWQSQKIRQRHWSNGVIQDKRRGHQYERKIICHFSGVLMSVKSFFHLHSCFGAVPDFGAMVSCPVCLDLPPPLIPVSLKLDIHHKSNPFGGQTCSIFSS</sequence>
<gene>
    <name evidence="1" type="ORF">AVEN_152130_1</name>
</gene>
<organism evidence="1 2">
    <name type="scientific">Araneus ventricosus</name>
    <name type="common">Orbweaver spider</name>
    <name type="synonym">Epeira ventricosa</name>
    <dbReference type="NCBI Taxonomy" id="182803"/>
    <lineage>
        <taxon>Eukaryota</taxon>
        <taxon>Metazoa</taxon>
        <taxon>Ecdysozoa</taxon>
        <taxon>Arthropoda</taxon>
        <taxon>Chelicerata</taxon>
        <taxon>Arachnida</taxon>
        <taxon>Araneae</taxon>
        <taxon>Araneomorphae</taxon>
        <taxon>Entelegynae</taxon>
        <taxon>Araneoidea</taxon>
        <taxon>Araneidae</taxon>
        <taxon>Araneus</taxon>
    </lineage>
</organism>
<proteinExistence type="predicted"/>
<accession>A0A4Y2IVH6</accession>
<protein>
    <submittedName>
        <fullName evidence="1">Uncharacterized protein</fullName>
    </submittedName>
</protein>
<dbReference type="Proteomes" id="UP000499080">
    <property type="component" value="Unassembled WGS sequence"/>
</dbReference>
<name>A0A4Y2IVH6_ARAVE</name>
<reference evidence="1 2" key="1">
    <citation type="journal article" date="2019" name="Sci. Rep.">
        <title>Orb-weaving spider Araneus ventricosus genome elucidates the spidroin gene catalogue.</title>
        <authorList>
            <person name="Kono N."/>
            <person name="Nakamura H."/>
            <person name="Ohtoshi R."/>
            <person name="Moran D.A.P."/>
            <person name="Shinohara A."/>
            <person name="Yoshida Y."/>
            <person name="Fujiwara M."/>
            <person name="Mori M."/>
            <person name="Tomita M."/>
            <person name="Arakawa K."/>
        </authorList>
    </citation>
    <scope>NUCLEOTIDE SEQUENCE [LARGE SCALE GENOMIC DNA]</scope>
</reference>
<comment type="caution">
    <text evidence="1">The sequence shown here is derived from an EMBL/GenBank/DDBJ whole genome shotgun (WGS) entry which is preliminary data.</text>
</comment>
<keyword evidence="2" id="KW-1185">Reference proteome</keyword>
<dbReference type="AlphaFoldDB" id="A0A4Y2IVH6"/>
<evidence type="ECO:0000313" key="1">
    <source>
        <dbReference type="EMBL" id="GBM81655.1"/>
    </source>
</evidence>
<dbReference type="EMBL" id="BGPR01002958">
    <property type="protein sequence ID" value="GBM81655.1"/>
    <property type="molecule type" value="Genomic_DNA"/>
</dbReference>
<evidence type="ECO:0000313" key="2">
    <source>
        <dbReference type="Proteomes" id="UP000499080"/>
    </source>
</evidence>